<dbReference type="AlphaFoldDB" id="A0A7W7EXI3"/>
<proteinExistence type="predicted"/>
<dbReference type="Proteomes" id="UP000574769">
    <property type="component" value="Unassembled WGS sequence"/>
</dbReference>
<dbReference type="Gene3D" id="2.60.120.260">
    <property type="entry name" value="Galactose-binding domain-like"/>
    <property type="match status" value="1"/>
</dbReference>
<feature type="signal peptide" evidence="1">
    <location>
        <begin position="1"/>
        <end position="21"/>
    </location>
</feature>
<feature type="chain" id="PRO_5031066098" description="CBM-cenC domain-containing protein" evidence="1">
    <location>
        <begin position="22"/>
        <end position="192"/>
    </location>
</feature>
<accession>A0A7W7EXI3</accession>
<sequence length="192" mass="19532">MIRIAVASAMAGLCFATPVLAQSAPAGGGLLDKAVNQPGTSWNFYGEKYKAKATQAPGIPGDEAVHVAVAAKGANPWDIGATSATVKPVQANDTMLLAVYLRAPDAAEGQTIDLPIGIGEAAAPYGVLAQDVAKVGPSWKLYYAAGRAGRAYAPGAIRATVQLAGAKQVVELGPVFLLDMGAAQDPAKLPHN</sequence>
<reference evidence="2 3" key="1">
    <citation type="submission" date="2020-08" db="EMBL/GenBank/DDBJ databases">
        <title>Genomic Encyclopedia of Type Strains, Phase IV (KMG-IV): sequencing the most valuable type-strain genomes for metagenomic binning, comparative biology and taxonomic classification.</title>
        <authorList>
            <person name="Goeker M."/>
        </authorList>
    </citation>
    <scope>NUCLEOTIDE SEQUENCE [LARGE SCALE GENOMIC DNA]</scope>
    <source>
        <strain evidence="2 3">DSM 15867</strain>
    </source>
</reference>
<protein>
    <recommendedName>
        <fullName evidence="4">CBM-cenC domain-containing protein</fullName>
    </recommendedName>
</protein>
<gene>
    <name evidence="2" type="ORF">GGQ96_001179</name>
</gene>
<evidence type="ECO:0000313" key="2">
    <source>
        <dbReference type="EMBL" id="MBB4617059.1"/>
    </source>
</evidence>
<name>A0A7W7EXI3_9SPHN</name>
<keyword evidence="3" id="KW-1185">Reference proteome</keyword>
<evidence type="ECO:0000313" key="3">
    <source>
        <dbReference type="Proteomes" id="UP000574769"/>
    </source>
</evidence>
<evidence type="ECO:0000256" key="1">
    <source>
        <dbReference type="SAM" id="SignalP"/>
    </source>
</evidence>
<evidence type="ECO:0008006" key="4">
    <source>
        <dbReference type="Google" id="ProtNLM"/>
    </source>
</evidence>
<dbReference type="InterPro" id="IPR008979">
    <property type="entry name" value="Galactose-bd-like_sf"/>
</dbReference>
<comment type="caution">
    <text evidence="2">The sequence shown here is derived from an EMBL/GenBank/DDBJ whole genome shotgun (WGS) entry which is preliminary data.</text>
</comment>
<dbReference type="EMBL" id="JACHNY010000002">
    <property type="protein sequence ID" value="MBB4617059.1"/>
    <property type="molecule type" value="Genomic_DNA"/>
</dbReference>
<dbReference type="SUPFAM" id="SSF49785">
    <property type="entry name" value="Galactose-binding domain-like"/>
    <property type="match status" value="1"/>
</dbReference>
<organism evidence="2 3">
    <name type="scientific">Sphingomonas abaci</name>
    <dbReference type="NCBI Taxonomy" id="237611"/>
    <lineage>
        <taxon>Bacteria</taxon>
        <taxon>Pseudomonadati</taxon>
        <taxon>Pseudomonadota</taxon>
        <taxon>Alphaproteobacteria</taxon>
        <taxon>Sphingomonadales</taxon>
        <taxon>Sphingomonadaceae</taxon>
        <taxon>Sphingomonas</taxon>
    </lineage>
</organism>
<keyword evidence="1" id="KW-0732">Signal</keyword>
<dbReference type="RefSeq" id="WP_246360190.1">
    <property type="nucleotide sequence ID" value="NZ_JACHNY010000002.1"/>
</dbReference>